<proteinExistence type="predicted"/>
<dbReference type="InterPro" id="IPR057644">
    <property type="entry name" value="Beta-prop_WDR75_2nd"/>
</dbReference>
<evidence type="ECO:0000256" key="6">
    <source>
        <dbReference type="ARBA" id="ARBA00023163"/>
    </source>
</evidence>
<evidence type="ECO:0000256" key="2">
    <source>
        <dbReference type="ARBA" id="ARBA00022517"/>
    </source>
</evidence>
<keyword evidence="3" id="KW-0698">rRNA processing</keyword>
<feature type="compositionally biased region" description="Low complexity" evidence="9">
    <location>
        <begin position="640"/>
        <end position="652"/>
    </location>
</feature>
<evidence type="ECO:0000256" key="3">
    <source>
        <dbReference type="ARBA" id="ARBA00022552"/>
    </source>
</evidence>
<comment type="caution">
    <text evidence="11">The sequence shown here is derived from an EMBL/GenBank/DDBJ whole genome shotgun (WGS) entry which is preliminary data.</text>
</comment>
<dbReference type="Gene3D" id="2.130.10.10">
    <property type="entry name" value="YVTN repeat-like/Quinoprotein amine dehydrogenase"/>
    <property type="match status" value="2"/>
</dbReference>
<dbReference type="InterPro" id="IPR011047">
    <property type="entry name" value="Quinoprotein_ADH-like_sf"/>
</dbReference>
<dbReference type="Pfam" id="PF23769">
    <property type="entry name" value="Beta-prop_WDR75_2nd"/>
    <property type="match status" value="1"/>
</dbReference>
<keyword evidence="6" id="KW-0804">Transcription</keyword>
<dbReference type="GO" id="GO:0003723">
    <property type="term" value="F:RNA binding"/>
    <property type="evidence" value="ECO:0007669"/>
    <property type="project" value="InterPro"/>
</dbReference>
<dbReference type="Proteomes" id="UP001054857">
    <property type="component" value="Unassembled WGS sequence"/>
</dbReference>
<comment type="subcellular location">
    <subcellularLocation>
        <location evidence="1">Nucleus</location>
        <location evidence="1">Nucleolus</location>
    </subcellularLocation>
</comment>
<organism evidence="11 12">
    <name type="scientific">Astrephomene gubernaculifera</name>
    <dbReference type="NCBI Taxonomy" id="47775"/>
    <lineage>
        <taxon>Eukaryota</taxon>
        <taxon>Viridiplantae</taxon>
        <taxon>Chlorophyta</taxon>
        <taxon>core chlorophytes</taxon>
        <taxon>Chlorophyceae</taxon>
        <taxon>CS clade</taxon>
        <taxon>Chlamydomonadales</taxon>
        <taxon>Astrephomenaceae</taxon>
        <taxon>Astrephomene</taxon>
    </lineage>
</organism>
<dbReference type="SMART" id="SM00320">
    <property type="entry name" value="WD40"/>
    <property type="match status" value="4"/>
</dbReference>
<dbReference type="SUPFAM" id="SSF50998">
    <property type="entry name" value="Quinoprotein alcohol dehydrogenase-like"/>
    <property type="match status" value="1"/>
</dbReference>
<feature type="domain" description="WD repeat-containing protein 75 second beta-propeller" evidence="10">
    <location>
        <begin position="351"/>
        <end position="592"/>
    </location>
</feature>
<evidence type="ECO:0000256" key="5">
    <source>
        <dbReference type="ARBA" id="ARBA00022737"/>
    </source>
</evidence>
<protein>
    <recommendedName>
        <fullName evidence="10">WD repeat-containing protein 75 second beta-propeller domain-containing protein</fullName>
    </recommendedName>
</protein>
<keyword evidence="2" id="KW-0690">Ribosome biogenesis</keyword>
<dbReference type="GO" id="GO:0032040">
    <property type="term" value="C:small-subunit processome"/>
    <property type="evidence" value="ECO:0007669"/>
    <property type="project" value="InterPro"/>
</dbReference>
<dbReference type="EMBL" id="BMAR01000002">
    <property type="protein sequence ID" value="GFR41531.1"/>
    <property type="molecule type" value="Genomic_DNA"/>
</dbReference>
<feature type="compositionally biased region" description="Low complexity" evidence="9">
    <location>
        <begin position="612"/>
        <end position="633"/>
    </location>
</feature>
<evidence type="ECO:0000256" key="1">
    <source>
        <dbReference type="ARBA" id="ARBA00004604"/>
    </source>
</evidence>
<evidence type="ECO:0000256" key="8">
    <source>
        <dbReference type="PROSITE-ProRule" id="PRU00221"/>
    </source>
</evidence>
<evidence type="ECO:0000313" key="12">
    <source>
        <dbReference type="Proteomes" id="UP001054857"/>
    </source>
</evidence>
<dbReference type="AlphaFoldDB" id="A0AAD3DGS0"/>
<reference evidence="11 12" key="1">
    <citation type="journal article" date="2021" name="Sci. Rep.">
        <title>Genome sequencing of the multicellular alga Astrephomene provides insights into convergent evolution of germ-soma differentiation.</title>
        <authorList>
            <person name="Yamashita S."/>
            <person name="Yamamoto K."/>
            <person name="Matsuzaki R."/>
            <person name="Suzuki S."/>
            <person name="Yamaguchi H."/>
            <person name="Hirooka S."/>
            <person name="Minakuchi Y."/>
            <person name="Miyagishima S."/>
            <person name="Kawachi M."/>
            <person name="Toyoda A."/>
            <person name="Nozaki H."/>
        </authorList>
    </citation>
    <scope>NUCLEOTIDE SEQUENCE [LARGE SCALE GENOMIC DNA]</scope>
    <source>
        <strain evidence="11 12">NIES-4017</strain>
    </source>
</reference>
<feature type="region of interest" description="Disordered" evidence="9">
    <location>
        <begin position="612"/>
        <end position="659"/>
    </location>
</feature>
<evidence type="ECO:0000256" key="7">
    <source>
        <dbReference type="ARBA" id="ARBA00023242"/>
    </source>
</evidence>
<feature type="region of interest" description="Disordered" evidence="9">
    <location>
        <begin position="91"/>
        <end position="129"/>
    </location>
</feature>
<keyword evidence="12" id="KW-1185">Reference proteome</keyword>
<feature type="compositionally biased region" description="Gly residues" evidence="9">
    <location>
        <begin position="97"/>
        <end position="109"/>
    </location>
</feature>
<evidence type="ECO:0000313" key="11">
    <source>
        <dbReference type="EMBL" id="GFR41531.1"/>
    </source>
</evidence>
<name>A0AAD3DGS0_9CHLO</name>
<dbReference type="InterPro" id="IPR015943">
    <property type="entry name" value="WD40/YVTN_repeat-like_dom_sf"/>
</dbReference>
<dbReference type="GO" id="GO:2000234">
    <property type="term" value="P:positive regulation of rRNA processing"/>
    <property type="evidence" value="ECO:0007669"/>
    <property type="project" value="TreeGrafter"/>
</dbReference>
<dbReference type="InterPro" id="IPR001680">
    <property type="entry name" value="WD40_rpt"/>
</dbReference>
<accession>A0AAD3DGS0</accession>
<dbReference type="PROSITE" id="PS50082">
    <property type="entry name" value="WD_REPEATS_2"/>
    <property type="match status" value="1"/>
</dbReference>
<dbReference type="PANTHER" id="PTHR44215:SF1">
    <property type="entry name" value="WD REPEAT-CONTAINING PROTEIN 75"/>
    <property type="match status" value="1"/>
</dbReference>
<keyword evidence="7" id="KW-0539">Nucleus</keyword>
<keyword evidence="5" id="KW-0677">Repeat</keyword>
<evidence type="ECO:0000256" key="9">
    <source>
        <dbReference type="SAM" id="MobiDB-lite"/>
    </source>
</evidence>
<feature type="repeat" description="WD" evidence="8">
    <location>
        <begin position="139"/>
        <end position="180"/>
    </location>
</feature>
<dbReference type="PROSITE" id="PS50294">
    <property type="entry name" value="WD_REPEATS_REGION"/>
    <property type="match status" value="1"/>
</dbReference>
<evidence type="ECO:0000256" key="4">
    <source>
        <dbReference type="ARBA" id="ARBA00022574"/>
    </source>
</evidence>
<feature type="region of interest" description="Disordered" evidence="9">
    <location>
        <begin position="386"/>
        <end position="407"/>
    </location>
</feature>
<dbReference type="GO" id="GO:0006364">
    <property type="term" value="P:rRNA processing"/>
    <property type="evidence" value="ECO:0007669"/>
    <property type="project" value="UniProtKB-KW"/>
</dbReference>
<evidence type="ECO:0000259" key="10">
    <source>
        <dbReference type="Pfam" id="PF23769"/>
    </source>
</evidence>
<dbReference type="InterPro" id="IPR053826">
    <property type="entry name" value="WDR75"/>
</dbReference>
<dbReference type="Pfam" id="PF00400">
    <property type="entry name" value="WD40"/>
    <property type="match status" value="1"/>
</dbReference>
<dbReference type="Pfam" id="PF23869">
    <property type="entry name" value="Beta-prop_WDR75_1st"/>
    <property type="match status" value="1"/>
</dbReference>
<feature type="compositionally biased region" description="Low complexity" evidence="9">
    <location>
        <begin position="325"/>
        <end position="339"/>
    </location>
</feature>
<feature type="compositionally biased region" description="Polar residues" evidence="9">
    <location>
        <begin position="386"/>
        <end position="405"/>
    </location>
</feature>
<sequence length="807" mass="81461">MRTGKFSGNALKTRSAGPLALSASGGLAASIDRHSLFVWRTGVDIYQPLNLHHTKPYTCLAISADDSLIAAGDVTGRLLIWRAVESRVPSALRDKSGGGGAAGAGGEGGAAAAAGGQQHVGGGGKVRLPAAEQPPLTTLHWHAHPMGCLAFSSDGTHLLSGGAEGVLVIWNLETQRPNFLPRLGGPLVGLHPSPADPAKYVVRQADNVVRIINIATMKVEASVMGLRPPPVGLLPPAGVAGGAAALLAAPGGGEGTAVAPAVGGVYGRGGSGGLGVLVVACENAQLQFYDVERDRHLHLVQAAPRNAMPLTAPQQQSLTSGSGGSAAAAGGAAGAGAPEPVAPPPPFVSLVAFSGDGSVMATVDVRSDAGPYGSTEACLKFWDAATSSSGSNADRTTTDPSTSGSGFALNTRVDEPHADQVTSLVYHPSRHMVVTTGGSGFGTTIGTGLASGTGVDSEFKVWIQERRSASLEAKSGDRSAGTTTHWRCQSTGGYKGLPLGAAAFSPDGSILAVAAAARVTLWDAESTSLAAVLPAATALGPAAAPPLTQLVFVPGTPYLAAASPSCVAVYNLLTAAVHWCFPYGAVSICADAAYGLLAVALPAPSAPPQAAAAATDAAADASRSQKPLQQKQILPKHPKQQQQGQEQQQRPQPSCHVVVIDPRDGSPKYHCHLPDTHHVHLAHVRTAAATASTAGDGCSPLLILRDNRQFSVAALPGSLDASRSAAGAAPSQVLLDQQPLSAFEAAFGREQLPTTAAGAAPMEVDGGAAAVGGKPLWAALFDAPSHVLPPPTALANAFLSLLTTSDS</sequence>
<dbReference type="GO" id="GO:0045943">
    <property type="term" value="P:positive regulation of transcription by RNA polymerase I"/>
    <property type="evidence" value="ECO:0007669"/>
    <property type="project" value="InterPro"/>
</dbReference>
<dbReference type="PANTHER" id="PTHR44215">
    <property type="entry name" value="WD REPEAT-CONTAINING PROTEIN 75"/>
    <property type="match status" value="1"/>
</dbReference>
<gene>
    <name evidence="11" type="ORF">Agub_g2190</name>
</gene>
<keyword evidence="4 8" id="KW-0853">WD repeat</keyword>
<feature type="region of interest" description="Disordered" evidence="9">
    <location>
        <begin position="308"/>
        <end position="340"/>
    </location>
</feature>